<feature type="signal peptide" evidence="1">
    <location>
        <begin position="1"/>
        <end position="24"/>
    </location>
</feature>
<feature type="chain" id="PRO_5021980344" description="DKNYY family protein" evidence="1">
    <location>
        <begin position="25"/>
        <end position="249"/>
    </location>
</feature>
<evidence type="ECO:0000256" key="1">
    <source>
        <dbReference type="SAM" id="SignalP"/>
    </source>
</evidence>
<comment type="caution">
    <text evidence="2">The sequence shown here is derived from an EMBL/GenBank/DDBJ whole genome shotgun (WGS) entry which is preliminary data.</text>
</comment>
<evidence type="ECO:0008006" key="4">
    <source>
        <dbReference type="Google" id="ProtNLM"/>
    </source>
</evidence>
<sequence>MKKRVLITLFTTLIILLFTGKSFAQLMGTDSSSQQPAFNNAISLFNASLGEQAPLYNGPEYYFYDHTIKGNAYFMDINTFTAGAVFYDGQSFNNVQMLYDLYSDDVAALLYNHFQKIYLLKPKVKNFDFLGHHFVNINTDTINNKSDIKSGYYDELYNGKEQVLVKRTKSIQTTSSLVGLEKYFSPAIDYYIRKGKVYYSFSSQGQLLDILKDRKKEIQQYIKANKIKFRDDREQAMVKIVSYYDHITN</sequence>
<dbReference type="OrthoDB" id="655382at2"/>
<protein>
    <recommendedName>
        <fullName evidence="4">DKNYY family protein</fullName>
    </recommendedName>
</protein>
<keyword evidence="1" id="KW-0732">Signal</keyword>
<keyword evidence="3" id="KW-1185">Reference proteome</keyword>
<evidence type="ECO:0000313" key="3">
    <source>
        <dbReference type="Proteomes" id="UP000317010"/>
    </source>
</evidence>
<organism evidence="2 3">
    <name type="scientific">Mucilaginibacter frigoritolerans</name>
    <dbReference type="NCBI Taxonomy" id="652788"/>
    <lineage>
        <taxon>Bacteria</taxon>
        <taxon>Pseudomonadati</taxon>
        <taxon>Bacteroidota</taxon>
        <taxon>Sphingobacteriia</taxon>
        <taxon>Sphingobacteriales</taxon>
        <taxon>Sphingobacteriaceae</taxon>
        <taxon>Mucilaginibacter</taxon>
    </lineage>
</organism>
<gene>
    <name evidence="2" type="ORF">JN11_03526</name>
</gene>
<evidence type="ECO:0000313" key="2">
    <source>
        <dbReference type="EMBL" id="TWI97066.1"/>
    </source>
</evidence>
<reference evidence="2 3" key="1">
    <citation type="submission" date="2019-07" db="EMBL/GenBank/DDBJ databases">
        <title>Genomic Encyclopedia of Archaeal and Bacterial Type Strains, Phase II (KMG-II): from individual species to whole genera.</title>
        <authorList>
            <person name="Goeker M."/>
        </authorList>
    </citation>
    <scope>NUCLEOTIDE SEQUENCE [LARGE SCALE GENOMIC DNA]</scope>
    <source>
        <strain evidence="2 3">ATCC BAA-1854</strain>
    </source>
</reference>
<dbReference type="RefSeq" id="WP_144914584.1">
    <property type="nucleotide sequence ID" value="NZ_VLLI01000011.1"/>
</dbReference>
<dbReference type="AlphaFoldDB" id="A0A562TVH9"/>
<accession>A0A562TVH9</accession>
<dbReference type="EMBL" id="VLLI01000011">
    <property type="protein sequence ID" value="TWI97066.1"/>
    <property type="molecule type" value="Genomic_DNA"/>
</dbReference>
<dbReference type="Proteomes" id="UP000317010">
    <property type="component" value="Unassembled WGS sequence"/>
</dbReference>
<name>A0A562TVH9_9SPHI</name>
<proteinExistence type="predicted"/>